<organism evidence="1 2">
    <name type="scientific">Thalassococcus arenae</name>
    <dbReference type="NCBI Taxonomy" id="2851652"/>
    <lineage>
        <taxon>Bacteria</taxon>
        <taxon>Pseudomonadati</taxon>
        <taxon>Pseudomonadota</taxon>
        <taxon>Alphaproteobacteria</taxon>
        <taxon>Rhodobacterales</taxon>
        <taxon>Roseobacteraceae</taxon>
        <taxon>Thalassococcus</taxon>
    </lineage>
</organism>
<dbReference type="Proteomes" id="UP001166293">
    <property type="component" value="Unassembled WGS sequence"/>
</dbReference>
<evidence type="ECO:0000313" key="2">
    <source>
        <dbReference type="Proteomes" id="UP001166293"/>
    </source>
</evidence>
<reference evidence="1" key="1">
    <citation type="submission" date="2021-06" db="EMBL/GenBank/DDBJ databases">
        <title>Thalassococcus sp. CAU 1522 isolated from sea sand, Republic of Korea.</title>
        <authorList>
            <person name="Kim W."/>
        </authorList>
    </citation>
    <scope>NUCLEOTIDE SEQUENCE</scope>
    <source>
        <strain evidence="1">CAU 1522</strain>
    </source>
</reference>
<evidence type="ECO:0000313" key="1">
    <source>
        <dbReference type="EMBL" id="MBV2361724.1"/>
    </source>
</evidence>
<gene>
    <name evidence="1" type="ORF">KUH32_18315</name>
</gene>
<proteinExistence type="predicted"/>
<accession>A0ABS6NCH0</accession>
<protein>
    <submittedName>
        <fullName evidence="1">Uncharacterized protein</fullName>
    </submittedName>
</protein>
<dbReference type="RefSeq" id="WP_217780114.1">
    <property type="nucleotide sequence ID" value="NZ_JAHRWL010000004.1"/>
</dbReference>
<dbReference type="EMBL" id="JAHRWL010000004">
    <property type="protein sequence ID" value="MBV2361724.1"/>
    <property type="molecule type" value="Genomic_DNA"/>
</dbReference>
<keyword evidence="2" id="KW-1185">Reference proteome</keyword>
<sequence length="70" mass="7802">MTQDILRRIEGLRVELNGACGTHREALLDKLEQAVAVLDSTGRVAPAWARARLADRIDEAVEEQFDNMPV</sequence>
<comment type="caution">
    <text evidence="1">The sequence shown here is derived from an EMBL/GenBank/DDBJ whole genome shotgun (WGS) entry which is preliminary data.</text>
</comment>
<name>A0ABS6NCH0_9RHOB</name>